<dbReference type="CDD" id="cd04301">
    <property type="entry name" value="NAT_SF"/>
    <property type="match status" value="1"/>
</dbReference>
<evidence type="ECO:0000259" key="3">
    <source>
        <dbReference type="PROSITE" id="PS51186"/>
    </source>
</evidence>
<reference evidence="5" key="1">
    <citation type="journal article" date="2019" name="Int. J. Syst. Evol. Microbiol.">
        <title>The Global Catalogue of Microorganisms (GCM) 10K type strain sequencing project: providing services to taxonomists for standard genome sequencing and annotation.</title>
        <authorList>
            <consortium name="The Broad Institute Genomics Platform"/>
            <consortium name="The Broad Institute Genome Sequencing Center for Infectious Disease"/>
            <person name="Wu L."/>
            <person name="Ma J."/>
        </authorList>
    </citation>
    <scope>NUCLEOTIDE SEQUENCE [LARGE SCALE GENOMIC DNA]</scope>
    <source>
        <strain evidence="5">CCUG 2113</strain>
    </source>
</reference>
<dbReference type="Pfam" id="PF00583">
    <property type="entry name" value="Acetyltransf_1"/>
    <property type="match status" value="1"/>
</dbReference>
<evidence type="ECO:0000313" key="5">
    <source>
        <dbReference type="Proteomes" id="UP001595693"/>
    </source>
</evidence>
<gene>
    <name evidence="4" type="ORF">ACFOW3_24880</name>
</gene>
<comment type="caution">
    <text evidence="4">The sequence shown here is derived from an EMBL/GenBank/DDBJ whole genome shotgun (WGS) entry which is preliminary data.</text>
</comment>
<dbReference type="PROSITE" id="PS51186">
    <property type="entry name" value="GNAT"/>
    <property type="match status" value="1"/>
</dbReference>
<evidence type="ECO:0000256" key="1">
    <source>
        <dbReference type="ARBA" id="ARBA00022679"/>
    </source>
</evidence>
<dbReference type="RefSeq" id="WP_353848506.1">
    <property type="nucleotide sequence ID" value="NZ_JAMXAX010000204.1"/>
</dbReference>
<name>A0ABV8DH69_9BURK</name>
<proteinExistence type="predicted"/>
<evidence type="ECO:0000256" key="2">
    <source>
        <dbReference type="ARBA" id="ARBA00023315"/>
    </source>
</evidence>
<dbReference type="EMBL" id="JBHSAJ010000143">
    <property type="protein sequence ID" value="MFC3937860.1"/>
    <property type="molecule type" value="Genomic_DNA"/>
</dbReference>
<organism evidence="4 5">
    <name type="scientific">Acidovorax facilis</name>
    <dbReference type="NCBI Taxonomy" id="12917"/>
    <lineage>
        <taxon>Bacteria</taxon>
        <taxon>Pseudomonadati</taxon>
        <taxon>Pseudomonadota</taxon>
        <taxon>Betaproteobacteria</taxon>
        <taxon>Burkholderiales</taxon>
        <taxon>Comamonadaceae</taxon>
        <taxon>Acidovorax</taxon>
    </lineage>
</organism>
<dbReference type="SUPFAM" id="SSF55729">
    <property type="entry name" value="Acyl-CoA N-acyltransferases (Nat)"/>
    <property type="match status" value="1"/>
</dbReference>
<dbReference type="InterPro" id="IPR000182">
    <property type="entry name" value="GNAT_dom"/>
</dbReference>
<dbReference type="EC" id="2.3.1.-" evidence="4"/>
<keyword evidence="1 4" id="KW-0808">Transferase</keyword>
<feature type="domain" description="N-acetyltransferase" evidence="3">
    <location>
        <begin position="6"/>
        <end position="145"/>
    </location>
</feature>
<sequence>MTSAMTDFEIYTPTAEEVHSGVLGRRMRQFNYGFVGEYGQSQPVWVSARDAQGELVGGLRGFVFLEWLNVELLFVDEAARHHGVGRNLLATAEQKARNLGAHSVTLNTFEWQAREFYLKQGYEEFGHIDNYIQGFQLVYLKKVLTS</sequence>
<keyword evidence="2 4" id="KW-0012">Acyltransferase</keyword>
<evidence type="ECO:0000313" key="4">
    <source>
        <dbReference type="EMBL" id="MFC3937860.1"/>
    </source>
</evidence>
<dbReference type="PANTHER" id="PTHR43877">
    <property type="entry name" value="AMINOALKYLPHOSPHONATE N-ACETYLTRANSFERASE-RELATED-RELATED"/>
    <property type="match status" value="1"/>
</dbReference>
<keyword evidence="5" id="KW-1185">Reference proteome</keyword>
<dbReference type="GO" id="GO:0016746">
    <property type="term" value="F:acyltransferase activity"/>
    <property type="evidence" value="ECO:0007669"/>
    <property type="project" value="UniProtKB-KW"/>
</dbReference>
<protein>
    <submittedName>
        <fullName evidence="4">GNAT family N-acetyltransferase</fullName>
        <ecNumber evidence="4">2.3.1.-</ecNumber>
    </submittedName>
</protein>
<dbReference type="Gene3D" id="3.40.630.30">
    <property type="match status" value="1"/>
</dbReference>
<accession>A0ABV8DH69</accession>
<dbReference type="Proteomes" id="UP001595693">
    <property type="component" value="Unassembled WGS sequence"/>
</dbReference>
<dbReference type="InterPro" id="IPR050832">
    <property type="entry name" value="Bact_Acetyltransf"/>
</dbReference>
<dbReference type="InterPro" id="IPR016181">
    <property type="entry name" value="Acyl_CoA_acyltransferase"/>
</dbReference>